<evidence type="ECO:0000256" key="7">
    <source>
        <dbReference type="ARBA" id="ARBA00023141"/>
    </source>
</evidence>
<comment type="catalytic activity">
    <reaction evidence="8">
        <text>3-phosphoshikimate + phosphoenolpyruvate = 5-O-(1-carboxyvinyl)-3-phosphoshikimate + phosphate</text>
        <dbReference type="Rhea" id="RHEA:21256"/>
        <dbReference type="ChEBI" id="CHEBI:43474"/>
        <dbReference type="ChEBI" id="CHEBI:57701"/>
        <dbReference type="ChEBI" id="CHEBI:58702"/>
        <dbReference type="ChEBI" id="CHEBI:145989"/>
        <dbReference type="EC" id="2.5.1.19"/>
    </reaction>
    <physiologicalReaction direction="left-to-right" evidence="8">
        <dbReference type="Rhea" id="RHEA:21257"/>
    </physiologicalReaction>
</comment>
<feature type="binding site" evidence="9">
    <location>
        <position position="21"/>
    </location>
    <ligand>
        <name>3-phosphoshikimate</name>
        <dbReference type="ChEBI" id="CHEBI:145989"/>
    </ligand>
</feature>
<comment type="function">
    <text evidence="1 9">Catalyzes the transfer of the enolpyruvyl moiety of phosphoenolpyruvate (PEP) to the 5-hydroxyl of shikimate-3-phosphate (S3P) to produce enolpyruvyl shikimate-3-phosphate and inorganic phosphate.</text>
</comment>
<evidence type="ECO:0000256" key="2">
    <source>
        <dbReference type="ARBA" id="ARBA00004811"/>
    </source>
</evidence>
<evidence type="ECO:0000256" key="9">
    <source>
        <dbReference type="HAMAP-Rule" id="MF_00210"/>
    </source>
</evidence>
<dbReference type="InterPro" id="IPR001986">
    <property type="entry name" value="Enolpyruvate_Tfrase_dom"/>
</dbReference>
<feature type="binding site" evidence="9">
    <location>
        <position position="344"/>
    </location>
    <ligand>
        <name>phosphoenolpyruvate</name>
        <dbReference type="ChEBI" id="CHEBI:58702"/>
    </ligand>
</feature>
<dbReference type="PROSITE" id="PS00104">
    <property type="entry name" value="EPSP_SYNTHASE_1"/>
    <property type="match status" value="1"/>
</dbReference>
<dbReference type="InterPro" id="IPR006264">
    <property type="entry name" value="EPSP_synthase"/>
</dbReference>
<evidence type="ECO:0000313" key="11">
    <source>
        <dbReference type="EMBL" id="HIX71697.1"/>
    </source>
</evidence>
<feature type="binding site" evidence="9">
    <location>
        <position position="167"/>
    </location>
    <ligand>
        <name>phosphoenolpyruvate</name>
        <dbReference type="ChEBI" id="CHEBI:58702"/>
    </ligand>
</feature>
<dbReference type="Proteomes" id="UP000886805">
    <property type="component" value="Unassembled WGS sequence"/>
</dbReference>
<evidence type="ECO:0000256" key="6">
    <source>
        <dbReference type="ARBA" id="ARBA00022679"/>
    </source>
</evidence>
<feature type="binding site" evidence="9">
    <location>
        <position position="20"/>
    </location>
    <ligand>
        <name>phosphoenolpyruvate</name>
        <dbReference type="ChEBI" id="CHEBI:58702"/>
    </ligand>
</feature>
<keyword evidence="7 9" id="KW-0057">Aromatic amino acid biosynthesis</keyword>
<reference evidence="11" key="2">
    <citation type="submission" date="2021-04" db="EMBL/GenBank/DDBJ databases">
        <authorList>
            <person name="Gilroy R."/>
        </authorList>
    </citation>
    <scope>NUCLEOTIDE SEQUENCE</scope>
    <source>
        <strain evidence="11">ChiSxjej3B15-1167</strain>
    </source>
</reference>
<evidence type="ECO:0000256" key="8">
    <source>
        <dbReference type="ARBA" id="ARBA00044633"/>
    </source>
</evidence>
<dbReference type="GO" id="GO:0009073">
    <property type="term" value="P:aromatic amino acid family biosynthetic process"/>
    <property type="evidence" value="ECO:0007669"/>
    <property type="project" value="UniProtKB-KW"/>
</dbReference>
<comment type="caution">
    <text evidence="9">Lacks conserved residue(s) required for the propagation of feature annotation.</text>
</comment>
<dbReference type="GO" id="GO:0009423">
    <property type="term" value="P:chorismate biosynthetic process"/>
    <property type="evidence" value="ECO:0007669"/>
    <property type="project" value="UniProtKB-UniRule"/>
</dbReference>
<comment type="pathway">
    <text evidence="2 9">Metabolic intermediate biosynthesis; chorismate biosynthesis; chorismate from D-erythrose 4-phosphate and phosphoenolpyruvate: step 6/7.</text>
</comment>
<comment type="subunit">
    <text evidence="9">Monomer.</text>
</comment>
<sequence>MKTLTRRTGLKGTLTVPGDKSISHRAVMFGALAEGTTTIHGFLKGADCLSTIGCFQAMGIDIEEKEDTIYVHGKGLRGLQAPDGVLDVGNSGTTTRLISGILAGQNFTSELSGDASLNTRPMKRIIAPLSMMGADITSKNKDGCAPLLIHGRPLSAIHYDSPVASAQVKSCVLLAGLYADGETSVTEPALSRDHTERMLRSFGADIRTEGRTCTITPPKTLHGQHIEVPGDISSAAFFIAAACITPDSDVLIQNVGINPTRAGILEVCRSMDADVSLENVREAGGEPVADIRARTSRLKGTVIEGDIIPTLIDELPVIALMACFAEGQTIIRDAHELRVKESDRIAIVSDNLHAMGADVIPTDDGFLINSQQGTLTLHGASINCAMDHRIAMTFAVAGLNADGETVITDSDCVDVSYPDFFRQLERLYAQK</sequence>
<gene>
    <name evidence="9 11" type="primary">aroA</name>
    <name evidence="11" type="ORF">H9849_01615</name>
</gene>
<dbReference type="GO" id="GO:0003866">
    <property type="term" value="F:3-phosphoshikimate 1-carboxyvinyltransferase activity"/>
    <property type="evidence" value="ECO:0007669"/>
    <property type="project" value="UniProtKB-UniRule"/>
</dbReference>
<dbReference type="AlphaFoldDB" id="A0A9D2BDP4"/>
<proteinExistence type="inferred from homology"/>
<keyword evidence="4 9" id="KW-0963">Cytoplasm</keyword>
<dbReference type="FunFam" id="3.65.10.10:FF:000005">
    <property type="entry name" value="3-phosphoshikimate 1-carboxyvinyltransferase"/>
    <property type="match status" value="1"/>
</dbReference>
<dbReference type="GO" id="GO:0008652">
    <property type="term" value="P:amino acid biosynthetic process"/>
    <property type="evidence" value="ECO:0007669"/>
    <property type="project" value="UniProtKB-KW"/>
</dbReference>
<comment type="subcellular location">
    <subcellularLocation>
        <location evidence="9">Cytoplasm</location>
    </subcellularLocation>
</comment>
<evidence type="ECO:0000256" key="5">
    <source>
        <dbReference type="ARBA" id="ARBA00022605"/>
    </source>
</evidence>
<feature type="binding site" evidence="9">
    <location>
        <position position="389"/>
    </location>
    <ligand>
        <name>phosphoenolpyruvate</name>
        <dbReference type="ChEBI" id="CHEBI:58702"/>
    </ligand>
</feature>
<dbReference type="Gene3D" id="3.65.10.10">
    <property type="entry name" value="Enolpyruvate transferase domain"/>
    <property type="match status" value="2"/>
</dbReference>
<feature type="binding site" evidence="9">
    <location>
        <position position="167"/>
    </location>
    <ligand>
        <name>3-phosphoshikimate</name>
        <dbReference type="ChEBI" id="CHEBI:145989"/>
    </ligand>
</feature>
<protein>
    <recommendedName>
        <fullName evidence="9">3-phosphoshikimate 1-carboxyvinyltransferase</fullName>
        <ecNumber evidence="9">2.5.1.19</ecNumber>
    </recommendedName>
    <alternativeName>
        <fullName evidence="9">5-enolpyruvylshikimate-3-phosphate synthase</fullName>
        <shortName evidence="9">EPSP synthase</shortName>
        <shortName evidence="9">EPSPS</shortName>
    </alternativeName>
</protein>
<dbReference type="GO" id="GO:0005737">
    <property type="term" value="C:cytoplasm"/>
    <property type="evidence" value="ECO:0007669"/>
    <property type="project" value="UniProtKB-SubCell"/>
</dbReference>
<comment type="caution">
    <text evidence="11">The sequence shown here is derived from an EMBL/GenBank/DDBJ whole genome shotgun (WGS) entry which is preliminary data.</text>
</comment>
<evidence type="ECO:0000256" key="4">
    <source>
        <dbReference type="ARBA" id="ARBA00022490"/>
    </source>
</evidence>
<dbReference type="CDD" id="cd01556">
    <property type="entry name" value="EPSP_synthase"/>
    <property type="match status" value="1"/>
</dbReference>
<keyword evidence="5 9" id="KW-0028">Amino-acid biosynthesis</keyword>
<dbReference type="SUPFAM" id="SSF55205">
    <property type="entry name" value="EPT/RTPC-like"/>
    <property type="match status" value="1"/>
</dbReference>
<feature type="binding site" evidence="9">
    <location>
        <position position="120"/>
    </location>
    <ligand>
        <name>phosphoenolpyruvate</name>
        <dbReference type="ChEBI" id="CHEBI:58702"/>
    </ligand>
</feature>
<accession>A0A9D2BDP4</accession>
<dbReference type="EC" id="2.5.1.19" evidence="9"/>
<keyword evidence="6 9" id="KW-0808">Transferase</keyword>
<feature type="active site" description="Proton acceptor" evidence="9">
    <location>
        <position position="313"/>
    </location>
</feature>
<reference evidence="11" key="1">
    <citation type="journal article" date="2021" name="PeerJ">
        <title>Extensive microbial diversity within the chicken gut microbiome revealed by metagenomics and culture.</title>
        <authorList>
            <person name="Gilroy R."/>
            <person name="Ravi A."/>
            <person name="Getino M."/>
            <person name="Pursley I."/>
            <person name="Horton D.L."/>
            <person name="Alikhan N.F."/>
            <person name="Baker D."/>
            <person name="Gharbi K."/>
            <person name="Hall N."/>
            <person name="Watson M."/>
            <person name="Adriaenssens E.M."/>
            <person name="Foster-Nyarko E."/>
            <person name="Jarju S."/>
            <person name="Secka A."/>
            <person name="Antonio M."/>
            <person name="Oren A."/>
            <person name="Chaudhuri R.R."/>
            <person name="La Ragione R."/>
            <person name="Hildebrand F."/>
            <person name="Pallen M.J."/>
        </authorList>
    </citation>
    <scope>NUCLEOTIDE SEQUENCE</scope>
    <source>
        <strain evidence="11">ChiSxjej3B15-1167</strain>
    </source>
</reference>
<feature type="binding site" evidence="9">
    <location>
        <position position="313"/>
    </location>
    <ligand>
        <name>3-phosphoshikimate</name>
        <dbReference type="ChEBI" id="CHEBI:145989"/>
    </ligand>
</feature>
<evidence type="ECO:0000259" key="10">
    <source>
        <dbReference type="Pfam" id="PF00275"/>
    </source>
</evidence>
<dbReference type="PIRSF" id="PIRSF000505">
    <property type="entry name" value="EPSPS"/>
    <property type="match status" value="1"/>
</dbReference>
<dbReference type="FunFam" id="3.65.10.10:FF:000006">
    <property type="entry name" value="3-phosphoshikimate 1-carboxyvinyltransferase"/>
    <property type="match status" value="1"/>
</dbReference>
<dbReference type="Pfam" id="PF00275">
    <property type="entry name" value="EPSP_synthase"/>
    <property type="match status" value="1"/>
</dbReference>
<dbReference type="InterPro" id="IPR023193">
    <property type="entry name" value="EPSP_synthase_CS"/>
</dbReference>
<dbReference type="PANTHER" id="PTHR21090:SF5">
    <property type="entry name" value="PENTAFUNCTIONAL AROM POLYPEPTIDE"/>
    <property type="match status" value="1"/>
</dbReference>
<comment type="similarity">
    <text evidence="3 9">Belongs to the EPSP synthase family.</text>
</comment>
<evidence type="ECO:0000256" key="3">
    <source>
        <dbReference type="ARBA" id="ARBA00009948"/>
    </source>
</evidence>
<feature type="binding site" evidence="9">
    <location>
        <position position="165"/>
    </location>
    <ligand>
        <name>3-phosphoshikimate</name>
        <dbReference type="ChEBI" id="CHEBI:145989"/>
    </ligand>
</feature>
<feature type="binding site" evidence="9">
    <location>
        <position position="25"/>
    </location>
    <ligand>
        <name>3-phosphoshikimate</name>
        <dbReference type="ChEBI" id="CHEBI:145989"/>
    </ligand>
</feature>
<evidence type="ECO:0000256" key="1">
    <source>
        <dbReference type="ARBA" id="ARBA00002174"/>
    </source>
</evidence>
<dbReference type="PANTHER" id="PTHR21090">
    <property type="entry name" value="AROM/DEHYDROQUINATE SYNTHASE"/>
    <property type="match status" value="1"/>
</dbReference>
<dbReference type="NCBIfam" id="TIGR01356">
    <property type="entry name" value="aroA"/>
    <property type="match status" value="1"/>
</dbReference>
<feature type="domain" description="Enolpyruvate transferase" evidence="10">
    <location>
        <begin position="7"/>
        <end position="424"/>
    </location>
</feature>
<feature type="binding site" evidence="9">
    <location>
        <position position="20"/>
    </location>
    <ligand>
        <name>3-phosphoshikimate</name>
        <dbReference type="ChEBI" id="CHEBI:145989"/>
    </ligand>
</feature>
<name>A0A9D2BDP4_9FIRM</name>
<dbReference type="InterPro" id="IPR013792">
    <property type="entry name" value="RNA3'P_cycl/enolpyr_Trfase_a/b"/>
</dbReference>
<evidence type="ECO:0000313" key="12">
    <source>
        <dbReference type="Proteomes" id="UP000886805"/>
    </source>
</evidence>
<dbReference type="InterPro" id="IPR036968">
    <property type="entry name" value="Enolpyruvate_Tfrase_sf"/>
</dbReference>
<dbReference type="EMBL" id="DXEQ01000043">
    <property type="protein sequence ID" value="HIX71697.1"/>
    <property type="molecule type" value="Genomic_DNA"/>
</dbReference>
<feature type="binding site" evidence="9">
    <location>
        <position position="340"/>
    </location>
    <ligand>
        <name>3-phosphoshikimate</name>
        <dbReference type="ChEBI" id="CHEBI:145989"/>
    </ligand>
</feature>
<organism evidence="11 12">
    <name type="scientific">Candidatus Anaerobutyricum stercoripullorum</name>
    <dbReference type="NCBI Taxonomy" id="2838456"/>
    <lineage>
        <taxon>Bacteria</taxon>
        <taxon>Bacillati</taxon>
        <taxon>Bacillota</taxon>
        <taxon>Clostridia</taxon>
        <taxon>Lachnospirales</taxon>
        <taxon>Lachnospiraceae</taxon>
        <taxon>Anaerobutyricum</taxon>
    </lineage>
</organism>
<feature type="binding site" evidence="9">
    <location>
        <position position="92"/>
    </location>
    <ligand>
        <name>phosphoenolpyruvate</name>
        <dbReference type="ChEBI" id="CHEBI:58702"/>
    </ligand>
</feature>
<dbReference type="HAMAP" id="MF_00210">
    <property type="entry name" value="EPSP_synth"/>
    <property type="match status" value="1"/>
</dbReference>